<evidence type="ECO:0000313" key="1">
    <source>
        <dbReference type="EnsemblPlants" id="PGSC0003DMT400084806"/>
    </source>
</evidence>
<protein>
    <submittedName>
        <fullName evidence="1">Uncharacterized protein</fullName>
    </submittedName>
</protein>
<dbReference type="AlphaFoldDB" id="M1D835"/>
<evidence type="ECO:0000313" key="2">
    <source>
        <dbReference type="Proteomes" id="UP000011115"/>
    </source>
</evidence>
<dbReference type="HOGENOM" id="CLU_2594463_0_0_1"/>
<proteinExistence type="predicted"/>
<dbReference type="Gene3D" id="3.40.390.30">
    <property type="entry name" value="Metalloproteases ('zincins'), catalytic domain"/>
    <property type="match status" value="1"/>
</dbReference>
<dbReference type="InterPro" id="IPR023091">
    <property type="entry name" value="MetalPrtase_cat_dom_sf_prd"/>
</dbReference>
<dbReference type="InParanoid" id="M1D835"/>
<organism evidence="1 2">
    <name type="scientific">Solanum tuberosum</name>
    <name type="common">Potato</name>
    <dbReference type="NCBI Taxonomy" id="4113"/>
    <lineage>
        <taxon>Eukaryota</taxon>
        <taxon>Viridiplantae</taxon>
        <taxon>Streptophyta</taxon>
        <taxon>Embryophyta</taxon>
        <taxon>Tracheophyta</taxon>
        <taxon>Spermatophyta</taxon>
        <taxon>Magnoliopsida</taxon>
        <taxon>eudicotyledons</taxon>
        <taxon>Gunneridae</taxon>
        <taxon>Pentapetalae</taxon>
        <taxon>asterids</taxon>
        <taxon>lamiids</taxon>
        <taxon>Solanales</taxon>
        <taxon>Solanaceae</taxon>
        <taxon>Solanoideae</taxon>
        <taxon>Solaneae</taxon>
        <taxon>Solanum</taxon>
    </lineage>
</organism>
<accession>M1D835</accession>
<dbReference type="GO" id="GO:0004222">
    <property type="term" value="F:metalloendopeptidase activity"/>
    <property type="evidence" value="ECO:0007669"/>
    <property type="project" value="InterPro"/>
</dbReference>
<dbReference type="Proteomes" id="UP000011115">
    <property type="component" value="Unassembled WGS sequence"/>
</dbReference>
<dbReference type="Gramene" id="PGSC0003DMT400084806">
    <property type="protein sequence ID" value="PGSC0003DMT400084806"/>
    <property type="gene ID" value="PGSC0003DMG400034377"/>
</dbReference>
<dbReference type="EnsemblPlants" id="PGSC0003DMT400084806">
    <property type="protein sequence ID" value="PGSC0003DMT400084806"/>
    <property type="gene ID" value="PGSC0003DMG400034377"/>
</dbReference>
<dbReference type="PaxDb" id="4113-PGSC0003DMT400084806"/>
<reference evidence="2" key="1">
    <citation type="journal article" date="2011" name="Nature">
        <title>Genome sequence and analysis of the tuber crop potato.</title>
        <authorList>
            <consortium name="The Potato Genome Sequencing Consortium"/>
        </authorList>
    </citation>
    <scope>NUCLEOTIDE SEQUENCE [LARGE SCALE GENOMIC DNA]</scope>
    <source>
        <strain evidence="2">cv. DM1-3 516 R44</strain>
    </source>
</reference>
<sequence length="80" mass="8979">MSIPLLNAPFLLNCVEPKFNSSRILNDFVEAKISTEGSAQFQLMLGDIVISMEPATRQVEERRRSSLDEINILLVGSTHF</sequence>
<name>M1D835_SOLTU</name>
<reference evidence="1" key="2">
    <citation type="submission" date="2015-06" db="UniProtKB">
        <authorList>
            <consortium name="EnsemblPlants"/>
        </authorList>
    </citation>
    <scope>IDENTIFICATION</scope>
    <source>
        <strain evidence="1">DM1-3 516 R44</strain>
    </source>
</reference>
<keyword evidence="2" id="KW-1185">Reference proteome</keyword>